<keyword evidence="2" id="KW-1133">Transmembrane helix</keyword>
<feature type="region of interest" description="Disordered" evidence="1">
    <location>
        <begin position="1"/>
        <end position="31"/>
    </location>
</feature>
<sequence length="265" mass="29654">ASAPRLEESIVEEEEERQFESTQHNGTKTAHLIEERNIGSTYAADKVFKGPANKQQEISASKKANSSTVKSDHTTSKNAKHMAGASVKTAKVKSPENKSEKPHSAAAIRQTVSQRRCRRSDTPDDDKILPLCSAQSVMTSKVNTHKLEANMRRRSRRLKEYSFVLTSIVFTLVFIIFGITTLGWYLAFTAHKTVGFELAMREPLNAAWKSSSPFKMRRKVKRGPLHQRSSHASPFPFTRMLLENGRNFAFAAIKLLSNGMSIACK</sequence>
<feature type="compositionally biased region" description="Polar residues" evidence="1">
    <location>
        <begin position="53"/>
        <end position="69"/>
    </location>
</feature>
<name>A0A0B2VE12_TOXCA</name>
<gene>
    <name evidence="3" type="ORF">Tcan_09420</name>
</gene>
<evidence type="ECO:0000256" key="2">
    <source>
        <dbReference type="SAM" id="Phobius"/>
    </source>
</evidence>
<feature type="compositionally biased region" description="Basic and acidic residues" evidence="1">
    <location>
        <begin position="93"/>
        <end position="103"/>
    </location>
</feature>
<keyword evidence="4" id="KW-1185">Reference proteome</keyword>
<keyword evidence="2" id="KW-0472">Membrane</keyword>
<accession>A0A0B2VE12</accession>
<organism evidence="3 4">
    <name type="scientific">Toxocara canis</name>
    <name type="common">Canine roundworm</name>
    <dbReference type="NCBI Taxonomy" id="6265"/>
    <lineage>
        <taxon>Eukaryota</taxon>
        <taxon>Metazoa</taxon>
        <taxon>Ecdysozoa</taxon>
        <taxon>Nematoda</taxon>
        <taxon>Chromadorea</taxon>
        <taxon>Rhabditida</taxon>
        <taxon>Spirurina</taxon>
        <taxon>Ascaridomorpha</taxon>
        <taxon>Ascaridoidea</taxon>
        <taxon>Toxocaridae</taxon>
        <taxon>Toxocara</taxon>
    </lineage>
</organism>
<proteinExistence type="predicted"/>
<dbReference type="Proteomes" id="UP000031036">
    <property type="component" value="Unassembled WGS sequence"/>
</dbReference>
<comment type="caution">
    <text evidence="3">The sequence shown here is derived from an EMBL/GenBank/DDBJ whole genome shotgun (WGS) entry which is preliminary data.</text>
</comment>
<keyword evidence="2" id="KW-0812">Transmembrane</keyword>
<dbReference type="EMBL" id="JPKZ01001857">
    <property type="protein sequence ID" value="KHN79753.1"/>
    <property type="molecule type" value="Genomic_DNA"/>
</dbReference>
<evidence type="ECO:0000313" key="4">
    <source>
        <dbReference type="Proteomes" id="UP000031036"/>
    </source>
</evidence>
<protein>
    <submittedName>
        <fullName evidence="3">Uncharacterized protein</fullName>
    </submittedName>
</protein>
<dbReference type="AlphaFoldDB" id="A0A0B2VE12"/>
<feature type="non-terminal residue" evidence="3">
    <location>
        <position position="1"/>
    </location>
</feature>
<evidence type="ECO:0000313" key="3">
    <source>
        <dbReference type="EMBL" id="KHN79753.1"/>
    </source>
</evidence>
<reference evidence="3 4" key="1">
    <citation type="submission" date="2014-11" db="EMBL/GenBank/DDBJ databases">
        <title>Genetic blueprint of the zoonotic pathogen Toxocara canis.</title>
        <authorList>
            <person name="Zhu X.-Q."/>
            <person name="Korhonen P.K."/>
            <person name="Cai H."/>
            <person name="Young N.D."/>
            <person name="Nejsum P."/>
            <person name="von Samson-Himmelstjerna G."/>
            <person name="Boag P.R."/>
            <person name="Tan P."/>
            <person name="Li Q."/>
            <person name="Min J."/>
            <person name="Yang Y."/>
            <person name="Wang X."/>
            <person name="Fang X."/>
            <person name="Hall R.S."/>
            <person name="Hofmann A."/>
            <person name="Sternberg P.W."/>
            <person name="Jex A.R."/>
            <person name="Gasser R.B."/>
        </authorList>
    </citation>
    <scope>NUCLEOTIDE SEQUENCE [LARGE SCALE GENOMIC DNA]</scope>
    <source>
        <strain evidence="3">PN_DK_2014</strain>
    </source>
</reference>
<evidence type="ECO:0000256" key="1">
    <source>
        <dbReference type="SAM" id="MobiDB-lite"/>
    </source>
</evidence>
<feature type="transmembrane region" description="Helical" evidence="2">
    <location>
        <begin position="161"/>
        <end position="187"/>
    </location>
</feature>
<feature type="region of interest" description="Disordered" evidence="1">
    <location>
        <begin position="47"/>
        <end position="125"/>
    </location>
</feature>